<evidence type="ECO:0000256" key="1">
    <source>
        <dbReference type="ARBA" id="ARBA00022801"/>
    </source>
</evidence>
<reference evidence="2 3" key="1">
    <citation type="journal article" date="2024" name="Appl. Environ. Microbiol.">
        <title>Pontiella agarivorans sp. nov., a novel marine anaerobic bacterium capable of degrading macroalgal polysaccharides and fixing nitrogen.</title>
        <authorList>
            <person name="Liu N."/>
            <person name="Kivenson V."/>
            <person name="Peng X."/>
            <person name="Cui Z."/>
            <person name="Lankiewicz T.S."/>
            <person name="Gosselin K.M."/>
            <person name="English C.J."/>
            <person name="Blair E.M."/>
            <person name="O'Malley M.A."/>
            <person name="Valentine D.L."/>
        </authorList>
    </citation>
    <scope>NUCLEOTIDE SEQUENCE [LARGE SCALE GENOMIC DNA]</scope>
    <source>
        <strain evidence="2 3">NLcol2</strain>
    </source>
</reference>
<keyword evidence="3" id="KW-1185">Reference proteome</keyword>
<proteinExistence type="predicted"/>
<gene>
    <name evidence="2" type="ORF">P9H32_10045</name>
</gene>
<protein>
    <submittedName>
        <fullName evidence="2">Agmatine deiminase family protein</fullName>
    </submittedName>
</protein>
<evidence type="ECO:0000313" key="2">
    <source>
        <dbReference type="EMBL" id="MDZ8118969.1"/>
    </source>
</evidence>
<dbReference type="Proteomes" id="UP001290861">
    <property type="component" value="Unassembled WGS sequence"/>
</dbReference>
<dbReference type="Pfam" id="PF04371">
    <property type="entry name" value="PAD_porph"/>
    <property type="match status" value="1"/>
</dbReference>
<dbReference type="Gene3D" id="3.75.10.10">
    <property type="entry name" value="L-arginine/glycine Amidinotransferase, Chain A"/>
    <property type="match status" value="1"/>
</dbReference>
<name>A0ABU5MXP1_9BACT</name>
<organism evidence="2 3">
    <name type="scientific">Pontiella agarivorans</name>
    <dbReference type="NCBI Taxonomy" id="3038953"/>
    <lineage>
        <taxon>Bacteria</taxon>
        <taxon>Pseudomonadati</taxon>
        <taxon>Kiritimatiellota</taxon>
        <taxon>Kiritimatiellia</taxon>
        <taxon>Kiritimatiellales</taxon>
        <taxon>Pontiellaceae</taxon>
        <taxon>Pontiella</taxon>
    </lineage>
</organism>
<dbReference type="PANTHER" id="PTHR31377:SF0">
    <property type="entry name" value="AGMATINE DEIMINASE-RELATED"/>
    <property type="match status" value="1"/>
</dbReference>
<sequence>MFTEEKVKTPKSDGYYMPAEWHKHEACWMAWPYDKIAWRGHHREGKHSIATLANSVSEFEPVKMLVPPQAREEAERFLGKGVEIVECEIDDAWTRDTCPSFVLHKDGGLAGVNWNFNGWGDLDVANWESDKKLARRVCRQLDVPCYDAPIFNEGGAIHVDGEGTVLCTRSTILNDNRNPEHTEEEVEQILCDYLGVEKVIWLDEGYEQDETDGHIDVIACFVAPGKVMHLSTENKNDPNYSRFEQNMAYLESQTDAKDRKIEVIRMPQPSLWIEGDRRISCSYVNYYIANGAVFVPVFNDPVDELAVEIFKALYPDRKIIDMPENAANFYGGGGIHCCTQQQPAI</sequence>
<dbReference type="InterPro" id="IPR007466">
    <property type="entry name" value="Peptidyl-Arg-deiminase_porph"/>
</dbReference>
<evidence type="ECO:0000313" key="3">
    <source>
        <dbReference type="Proteomes" id="UP001290861"/>
    </source>
</evidence>
<comment type="caution">
    <text evidence="2">The sequence shown here is derived from an EMBL/GenBank/DDBJ whole genome shotgun (WGS) entry which is preliminary data.</text>
</comment>
<dbReference type="EMBL" id="JARVCO010000010">
    <property type="protein sequence ID" value="MDZ8118969.1"/>
    <property type="molecule type" value="Genomic_DNA"/>
</dbReference>
<accession>A0ABU5MXP1</accession>
<dbReference type="PANTHER" id="PTHR31377">
    <property type="entry name" value="AGMATINE DEIMINASE-RELATED"/>
    <property type="match status" value="1"/>
</dbReference>
<keyword evidence="1" id="KW-0378">Hydrolase</keyword>
<dbReference type="SUPFAM" id="SSF55909">
    <property type="entry name" value="Pentein"/>
    <property type="match status" value="1"/>
</dbReference>
<dbReference type="RefSeq" id="WP_322608762.1">
    <property type="nucleotide sequence ID" value="NZ_JARVCO010000010.1"/>
</dbReference>